<name>A0ABM4U6B0_COFAR</name>
<evidence type="ECO:0000313" key="2">
    <source>
        <dbReference type="RefSeq" id="XP_071902826.1"/>
    </source>
</evidence>
<reference evidence="2" key="2">
    <citation type="submission" date="2025-08" db="UniProtKB">
        <authorList>
            <consortium name="RefSeq"/>
        </authorList>
    </citation>
    <scope>IDENTIFICATION</scope>
    <source>
        <tissue evidence="2">Leaves</tissue>
    </source>
</reference>
<reference evidence="1" key="1">
    <citation type="journal article" date="2025" name="Foods">
        <title>Unveiling the Microbial Signatures of Arabica Coffee Cherries: Insights into Ripeness Specific Diversity, Functional Traits, and Implications for Quality and Safety.</title>
        <authorList>
            <consortium name="RefSeq"/>
            <person name="Tenea G.N."/>
            <person name="Cifuentes V."/>
            <person name="Reyes P."/>
            <person name="Cevallos-Vallejos M."/>
        </authorList>
    </citation>
    <scope>NUCLEOTIDE SEQUENCE [LARGE SCALE GENOMIC DNA]</scope>
</reference>
<dbReference type="GeneID" id="140005700"/>
<evidence type="ECO:0008006" key="3">
    <source>
        <dbReference type="Google" id="ProtNLM"/>
    </source>
</evidence>
<dbReference type="Proteomes" id="UP001652660">
    <property type="component" value="Chromosome 1c"/>
</dbReference>
<evidence type="ECO:0000313" key="1">
    <source>
        <dbReference type="Proteomes" id="UP001652660"/>
    </source>
</evidence>
<gene>
    <name evidence="2" type="primary">LOC140005700</name>
</gene>
<sequence length="195" mass="22707">MHLPIVVSDHFPLLVTSSLAVGSGPCNSRFLEVWRSHGEFINVIRKAWEAECEGRPVRVLLSKLKAVKNALRLWNNEVFGNVFDHVQEREERVLSLERSLENNPTEEGEHLLTQAQCDFKAALLQVTRYWHQKACVRWLKEGDANTRFFYAQFKQCCVRSYIYRIKDMNGIWVDEQSQIESMAIEYFSEVLAQQA</sequence>
<keyword evidence="1" id="KW-1185">Reference proteome</keyword>
<protein>
    <recommendedName>
        <fullName evidence="3">Endonuclease/exonuclease/phosphatase domain-containing protein</fullName>
    </recommendedName>
</protein>
<dbReference type="RefSeq" id="XP_071902826.1">
    <property type="nucleotide sequence ID" value="XM_072046725.1"/>
</dbReference>
<organism evidence="1 2">
    <name type="scientific">Coffea arabica</name>
    <name type="common">Arabian coffee</name>
    <dbReference type="NCBI Taxonomy" id="13443"/>
    <lineage>
        <taxon>Eukaryota</taxon>
        <taxon>Viridiplantae</taxon>
        <taxon>Streptophyta</taxon>
        <taxon>Embryophyta</taxon>
        <taxon>Tracheophyta</taxon>
        <taxon>Spermatophyta</taxon>
        <taxon>Magnoliopsida</taxon>
        <taxon>eudicotyledons</taxon>
        <taxon>Gunneridae</taxon>
        <taxon>Pentapetalae</taxon>
        <taxon>asterids</taxon>
        <taxon>lamiids</taxon>
        <taxon>Gentianales</taxon>
        <taxon>Rubiaceae</taxon>
        <taxon>Ixoroideae</taxon>
        <taxon>Gardenieae complex</taxon>
        <taxon>Bertiereae - Coffeeae clade</taxon>
        <taxon>Coffeeae</taxon>
        <taxon>Coffea</taxon>
    </lineage>
</organism>
<accession>A0ABM4U6B0</accession>
<proteinExistence type="predicted"/>